<dbReference type="PANTHER" id="PTHR24113">
    <property type="entry name" value="RAN GTPASE-ACTIVATING PROTEIN 1"/>
    <property type="match status" value="1"/>
</dbReference>
<dbReference type="SMART" id="SM00367">
    <property type="entry name" value="LRR_CC"/>
    <property type="match status" value="8"/>
</dbReference>
<accession>A0A9J7N4L3</accession>
<gene>
    <name evidence="5" type="primary">LOC118426309</name>
</gene>
<dbReference type="InterPro" id="IPR027038">
    <property type="entry name" value="RanGap"/>
</dbReference>
<reference evidence="5" key="2">
    <citation type="submission" date="2025-08" db="UniProtKB">
        <authorList>
            <consortium name="RefSeq"/>
        </authorList>
    </citation>
    <scope>IDENTIFICATION</scope>
    <source>
        <strain evidence="5">S238N-H82</strain>
        <tissue evidence="5">Testes</tissue>
    </source>
</reference>
<dbReference type="KEGG" id="bfo:118426309"/>
<dbReference type="GeneID" id="118426309"/>
<dbReference type="GO" id="GO:0005634">
    <property type="term" value="C:nucleus"/>
    <property type="evidence" value="ECO:0000318"/>
    <property type="project" value="GO_Central"/>
</dbReference>
<dbReference type="InterPro" id="IPR032675">
    <property type="entry name" value="LRR_dom_sf"/>
</dbReference>
<dbReference type="SUPFAM" id="SSF52047">
    <property type="entry name" value="RNI-like"/>
    <property type="match status" value="3"/>
</dbReference>
<dbReference type="GO" id="GO:0048471">
    <property type="term" value="C:perinuclear region of cytoplasm"/>
    <property type="evidence" value="ECO:0000318"/>
    <property type="project" value="GO_Central"/>
</dbReference>
<keyword evidence="1" id="KW-0433">Leucine-rich repeat</keyword>
<dbReference type="PRINTS" id="PR00019">
    <property type="entry name" value="LEURICHRPT"/>
</dbReference>
<keyword evidence="4" id="KW-1185">Reference proteome</keyword>
<dbReference type="GO" id="GO:0031267">
    <property type="term" value="F:small GTPase binding"/>
    <property type="evidence" value="ECO:0000318"/>
    <property type="project" value="GO_Central"/>
</dbReference>
<dbReference type="InterPro" id="IPR001611">
    <property type="entry name" value="Leu-rich_rpt"/>
</dbReference>
<organism evidence="4 5">
    <name type="scientific">Branchiostoma floridae</name>
    <name type="common">Florida lancelet</name>
    <name type="synonym">Amphioxus</name>
    <dbReference type="NCBI Taxonomy" id="7739"/>
    <lineage>
        <taxon>Eukaryota</taxon>
        <taxon>Metazoa</taxon>
        <taxon>Chordata</taxon>
        <taxon>Cephalochordata</taxon>
        <taxon>Leptocardii</taxon>
        <taxon>Amphioxiformes</taxon>
        <taxon>Branchiostomatidae</taxon>
        <taxon>Branchiostoma</taxon>
    </lineage>
</organism>
<evidence type="ECO:0000256" key="3">
    <source>
        <dbReference type="SAM" id="MobiDB-lite"/>
    </source>
</evidence>
<dbReference type="GO" id="GO:0005829">
    <property type="term" value="C:cytosol"/>
    <property type="evidence" value="ECO:0000318"/>
    <property type="project" value="GO_Central"/>
</dbReference>
<dbReference type="Pfam" id="PF13516">
    <property type="entry name" value="LRR_6"/>
    <property type="match status" value="5"/>
</dbReference>
<reference evidence="4" key="1">
    <citation type="journal article" date="2020" name="Nat. Ecol. Evol.">
        <title>Deeply conserved synteny resolves early events in vertebrate evolution.</title>
        <authorList>
            <person name="Simakov O."/>
            <person name="Marletaz F."/>
            <person name="Yue J.X."/>
            <person name="O'Connell B."/>
            <person name="Jenkins J."/>
            <person name="Brandt A."/>
            <person name="Calef R."/>
            <person name="Tung C.H."/>
            <person name="Huang T.K."/>
            <person name="Schmutz J."/>
            <person name="Satoh N."/>
            <person name="Yu J.K."/>
            <person name="Putnam N.H."/>
            <person name="Green R.E."/>
            <person name="Rokhsar D.S."/>
        </authorList>
    </citation>
    <scope>NUCLEOTIDE SEQUENCE [LARGE SCALE GENOMIC DNA]</scope>
    <source>
        <strain evidence="4">S238N-H82</strain>
    </source>
</reference>
<dbReference type="PROSITE" id="PS51450">
    <property type="entry name" value="LRR"/>
    <property type="match status" value="3"/>
</dbReference>
<evidence type="ECO:0000313" key="5">
    <source>
        <dbReference type="RefSeq" id="XP_035691506.1"/>
    </source>
</evidence>
<dbReference type="RefSeq" id="XP_035691506.1">
    <property type="nucleotide sequence ID" value="XM_035835613.1"/>
</dbReference>
<dbReference type="Pfam" id="PF12799">
    <property type="entry name" value="LRR_4"/>
    <property type="match status" value="1"/>
</dbReference>
<dbReference type="SMART" id="SM00368">
    <property type="entry name" value="LRR_RI"/>
    <property type="match status" value="10"/>
</dbReference>
<dbReference type="Proteomes" id="UP000001554">
    <property type="component" value="Chromosome 11"/>
</dbReference>
<name>A0A9J7N4L3_BRAFL</name>
<dbReference type="PANTHER" id="PTHR24113:SF15">
    <property type="entry name" value="NACHT DOMAIN-CONTAINING PROTEIN"/>
    <property type="match status" value="1"/>
</dbReference>
<feature type="compositionally biased region" description="Basic and acidic residues" evidence="3">
    <location>
        <begin position="1"/>
        <end position="13"/>
    </location>
</feature>
<dbReference type="InterPro" id="IPR006553">
    <property type="entry name" value="Leu-rich_rpt_Cys-con_subtyp"/>
</dbReference>
<dbReference type="AlphaFoldDB" id="A0A9J7N4L3"/>
<feature type="region of interest" description="Disordered" evidence="3">
    <location>
        <begin position="1"/>
        <end position="32"/>
    </location>
</feature>
<proteinExistence type="predicted"/>
<evidence type="ECO:0000313" key="4">
    <source>
        <dbReference type="Proteomes" id="UP000001554"/>
    </source>
</evidence>
<dbReference type="SMART" id="SM00365">
    <property type="entry name" value="LRR_SD22"/>
    <property type="match status" value="6"/>
</dbReference>
<dbReference type="GO" id="GO:0005096">
    <property type="term" value="F:GTPase activator activity"/>
    <property type="evidence" value="ECO:0000318"/>
    <property type="project" value="GO_Central"/>
</dbReference>
<dbReference type="OrthoDB" id="1394818at2759"/>
<evidence type="ECO:0000256" key="1">
    <source>
        <dbReference type="ARBA" id="ARBA00022614"/>
    </source>
</evidence>
<dbReference type="InterPro" id="IPR003591">
    <property type="entry name" value="Leu-rich_rpt_typical-subtyp"/>
</dbReference>
<dbReference type="Gene3D" id="3.80.10.10">
    <property type="entry name" value="Ribonuclease Inhibitor"/>
    <property type="match status" value="5"/>
</dbReference>
<protein>
    <submittedName>
        <fullName evidence="5">Protein NLRC5-like</fullName>
    </submittedName>
</protein>
<keyword evidence="2" id="KW-0677">Repeat</keyword>
<dbReference type="SMART" id="SM00369">
    <property type="entry name" value="LRR_TYP"/>
    <property type="match status" value="4"/>
</dbReference>
<dbReference type="InterPro" id="IPR025875">
    <property type="entry name" value="Leu-rich_rpt_4"/>
</dbReference>
<evidence type="ECO:0000256" key="2">
    <source>
        <dbReference type="ARBA" id="ARBA00022737"/>
    </source>
</evidence>
<dbReference type="GO" id="GO:0051168">
    <property type="term" value="P:nuclear export"/>
    <property type="evidence" value="ECO:0000318"/>
    <property type="project" value="GO_Central"/>
</dbReference>
<sequence length="1157" mass="130110">MDTDRPGGDERSNESLSDDTDSESSAPGGFHHGNMAGGAFSVEHERPSLESGSQSITSMYPTGEDALAWNDCLQDFFKTDENTTRIIQESWPSNLLVKHLIRDRFFHSYLCEYWKHYKCFPDTLAAFVEFVTKVCAKHFCLAKLKISDFESIYESHCLVLGKAAYENETKYQQHLVHHNQLEWDDIRRSSFGLLQSVSTGSVSSGSFQFVHDYIRQFLIAMWIAHIFKTKADHEKQFRDFVKKSHSLQLSCYCVAHLLGQSDSHTNLLMQYVDLLIKADTEQGEFDHLLYAVTIAAESKQFDILTPKVKCFFPEKTLDLSSSPEISFHGLHSLKNVISKKSIITKIQLPNNIKSEDLQNMYPFCRRGSPQSISHNHQIRCLSYLLLFPTDTTDVDTLNFKRTDSVLQVKHIQKYLLCSPSLQALSIKKEGINSKAFIEIAQYFLFTPSLTSLAVRCNRIWTQEMKTNARRCLASCRNLKIVKLPYFLVVEMPFQHCLEEIDLSHNYLGREEVPGLAESLGFFQDLKRLDLSYNNLTGSGDFLPALPKLRVINLSHNSLRDKSVSNLADGFRSCQNLKKINLSHNKFSKRGHLLKSLPNLEEIDLSHNALRGEAVPGITEGLGSCRNLMKVNLSHNGFPINEGFLPSLPKLEEIDLSHNDIIDVEVSRIAKGLDLCENLKTVNLTNNKISNKGALLLLLLERCKQLQVDISGNNISDDIVSLLEKRTDASQVVKLHLSAENTEAGVVPLSVATVTLLQEFLPQMSKLEEIDLSGGSIVDAASPCLAEGLASCQNLKKLNLSHNELSCRGDFLPSLPNLEEIDLSHNTINDEAVPGLAKGLGLCPKLNKVDLSFNRLLNKGALLLLLQQTSTQLLKIEIAGNDVSEKLRHLLLNRPRSRTEVKKFDLMHTGILDNVTTFSVTEALILLQFLSQLTNMEELALCVSYQEDRGYEHISQLNEDPHPLKKLRLSLRGWSVGTAMLLTKMFQQFSLLEEVDLSGSDIGDVAVHGLTEALTSCQNLRKVDLSHNRLVDVGALIESFSKLAKLSNVYIDTNAIDDNTLPIIAAWLNHTIAMKEIKLHYNKFSAEGVRDFVEIIKGRAQRLLSDELLYDGTQGVESDGENVWWGEQQLEKLRRERGLIVVKVGQLTVRISHEGNRS</sequence>